<organism evidence="3 4">
    <name type="scientific">Novosphingobium bradum</name>
    <dbReference type="NCBI Taxonomy" id="1737444"/>
    <lineage>
        <taxon>Bacteria</taxon>
        <taxon>Pseudomonadati</taxon>
        <taxon>Pseudomonadota</taxon>
        <taxon>Alphaproteobacteria</taxon>
        <taxon>Sphingomonadales</taxon>
        <taxon>Sphingomonadaceae</taxon>
        <taxon>Novosphingobium</taxon>
    </lineage>
</organism>
<comment type="caution">
    <text evidence="3">The sequence shown here is derived from an EMBL/GenBank/DDBJ whole genome shotgun (WGS) entry which is preliminary data.</text>
</comment>
<sequence length="167" mass="18811">MSDKSIPNPITRRVVNFVHEHRQAYLETGGAKGHILDIRASGGRSFATHCLIRYRGRKSGKTMITPLTYADIAGEVAIVASKGGADEHPSWYLNLTAADRIDFQIATQAFRATWREPEGAERQKVWDFLVDCHPFYANYQKRTDRRIPVVLMLGVEEIPVFQPGDIA</sequence>
<evidence type="ECO:0000313" key="3">
    <source>
        <dbReference type="EMBL" id="MFC3174028.1"/>
    </source>
</evidence>
<protein>
    <submittedName>
        <fullName evidence="3">Nitroreductase/quinone reductase family protein</fullName>
    </submittedName>
</protein>
<dbReference type="Proteomes" id="UP001595604">
    <property type="component" value="Unassembled WGS sequence"/>
</dbReference>
<dbReference type="NCBIfam" id="TIGR00026">
    <property type="entry name" value="hi_GC_TIGR00026"/>
    <property type="match status" value="1"/>
</dbReference>
<dbReference type="PANTHER" id="PTHR39428:SF3">
    <property type="entry name" value="DEAZAFLAVIN-DEPENDENT NITROREDUCTASE"/>
    <property type="match status" value="1"/>
</dbReference>
<name>A0ABV7ISY5_9SPHN</name>
<gene>
    <name evidence="3" type="ORF">ACFOD9_07190</name>
</gene>
<comment type="similarity">
    <text evidence="1">Belongs to the F420H(2)-dependent quinone reductase family.</text>
</comment>
<dbReference type="RefSeq" id="WP_379509404.1">
    <property type="nucleotide sequence ID" value="NZ_JBHRTQ010000007.1"/>
</dbReference>
<comment type="catalytic activity">
    <reaction evidence="2">
        <text>oxidized coenzyme F420-(gamma-L-Glu)(n) + a quinol + H(+) = reduced coenzyme F420-(gamma-L-Glu)(n) + a quinone</text>
        <dbReference type="Rhea" id="RHEA:39663"/>
        <dbReference type="Rhea" id="RHEA-COMP:12939"/>
        <dbReference type="Rhea" id="RHEA-COMP:14378"/>
        <dbReference type="ChEBI" id="CHEBI:15378"/>
        <dbReference type="ChEBI" id="CHEBI:24646"/>
        <dbReference type="ChEBI" id="CHEBI:132124"/>
        <dbReference type="ChEBI" id="CHEBI:133980"/>
        <dbReference type="ChEBI" id="CHEBI:139511"/>
    </reaction>
</comment>
<keyword evidence="4" id="KW-1185">Reference proteome</keyword>
<reference evidence="4" key="1">
    <citation type="journal article" date="2019" name="Int. J. Syst. Evol. Microbiol.">
        <title>The Global Catalogue of Microorganisms (GCM) 10K type strain sequencing project: providing services to taxonomists for standard genome sequencing and annotation.</title>
        <authorList>
            <consortium name="The Broad Institute Genomics Platform"/>
            <consortium name="The Broad Institute Genome Sequencing Center for Infectious Disease"/>
            <person name="Wu L."/>
            <person name="Ma J."/>
        </authorList>
    </citation>
    <scope>NUCLEOTIDE SEQUENCE [LARGE SCALE GENOMIC DNA]</scope>
    <source>
        <strain evidence="4">KCTC 42984</strain>
    </source>
</reference>
<dbReference type="EMBL" id="JBHRTQ010000007">
    <property type="protein sequence ID" value="MFC3174028.1"/>
    <property type="molecule type" value="Genomic_DNA"/>
</dbReference>
<accession>A0ABV7ISY5</accession>
<dbReference type="InterPro" id="IPR004378">
    <property type="entry name" value="F420H2_quin_Rdtase"/>
</dbReference>
<evidence type="ECO:0000256" key="2">
    <source>
        <dbReference type="ARBA" id="ARBA00049106"/>
    </source>
</evidence>
<dbReference type="Pfam" id="PF04075">
    <property type="entry name" value="F420H2_quin_red"/>
    <property type="match status" value="1"/>
</dbReference>
<proteinExistence type="inferred from homology"/>
<dbReference type="PANTHER" id="PTHR39428">
    <property type="entry name" value="F420H(2)-DEPENDENT QUINONE REDUCTASE RV1261C"/>
    <property type="match status" value="1"/>
</dbReference>
<evidence type="ECO:0000313" key="4">
    <source>
        <dbReference type="Proteomes" id="UP001595604"/>
    </source>
</evidence>
<dbReference type="InterPro" id="IPR012349">
    <property type="entry name" value="Split_barrel_FMN-bd"/>
</dbReference>
<evidence type="ECO:0000256" key="1">
    <source>
        <dbReference type="ARBA" id="ARBA00008710"/>
    </source>
</evidence>
<dbReference type="Gene3D" id="2.30.110.10">
    <property type="entry name" value="Electron Transport, Fmn-binding Protein, Chain A"/>
    <property type="match status" value="1"/>
</dbReference>